<accession>A0ABQ4RZT8</accession>
<sequence>MQHFGFRSLLVLTKIGYDLRDQFADTFHEPVEEAFGSLLDALDDAEGVLSLAPSQYEWASDDSSFRYAS</sequence>
<name>A0ABQ4RZT8_9HYPH</name>
<dbReference type="Proteomes" id="UP001055125">
    <property type="component" value="Unassembled WGS sequence"/>
</dbReference>
<dbReference type="EMBL" id="BPQP01000032">
    <property type="protein sequence ID" value="GJD95025.1"/>
    <property type="molecule type" value="Genomic_DNA"/>
</dbReference>
<evidence type="ECO:0000313" key="2">
    <source>
        <dbReference type="Proteomes" id="UP001055125"/>
    </source>
</evidence>
<gene>
    <name evidence="1" type="ORF">OCOJLMKI_2234</name>
</gene>
<proteinExistence type="predicted"/>
<evidence type="ECO:0000313" key="1">
    <source>
        <dbReference type="EMBL" id="GJD95025.1"/>
    </source>
</evidence>
<protein>
    <submittedName>
        <fullName evidence="1">Uncharacterized protein</fullName>
    </submittedName>
</protein>
<comment type="caution">
    <text evidence="1">The sequence shown here is derived from an EMBL/GenBank/DDBJ whole genome shotgun (WGS) entry which is preliminary data.</text>
</comment>
<keyword evidence="2" id="KW-1185">Reference proteome</keyword>
<organism evidence="1 2">
    <name type="scientific">Methylobacterium iners</name>
    <dbReference type="NCBI Taxonomy" id="418707"/>
    <lineage>
        <taxon>Bacteria</taxon>
        <taxon>Pseudomonadati</taxon>
        <taxon>Pseudomonadota</taxon>
        <taxon>Alphaproteobacteria</taxon>
        <taxon>Hyphomicrobiales</taxon>
        <taxon>Methylobacteriaceae</taxon>
        <taxon>Methylobacterium</taxon>
    </lineage>
</organism>
<reference evidence="1" key="1">
    <citation type="journal article" date="2021" name="Front. Microbiol.">
        <title>Comprehensive Comparative Genomics and Phenotyping of Methylobacterium Species.</title>
        <authorList>
            <person name="Alessa O."/>
            <person name="Ogura Y."/>
            <person name="Fujitani Y."/>
            <person name="Takami H."/>
            <person name="Hayashi T."/>
            <person name="Sahin N."/>
            <person name="Tani A."/>
        </authorList>
    </citation>
    <scope>NUCLEOTIDE SEQUENCE</scope>
    <source>
        <strain evidence="1">DSM 19015</strain>
    </source>
</reference>
<reference evidence="1" key="2">
    <citation type="submission" date="2021-08" db="EMBL/GenBank/DDBJ databases">
        <authorList>
            <person name="Tani A."/>
            <person name="Ola A."/>
            <person name="Ogura Y."/>
            <person name="Katsura K."/>
            <person name="Hayashi T."/>
        </authorList>
    </citation>
    <scope>NUCLEOTIDE SEQUENCE</scope>
    <source>
        <strain evidence="1">DSM 19015</strain>
    </source>
</reference>